<dbReference type="EC" id="6.3.2.8" evidence="3 14"/>
<dbReference type="HAMAP" id="MF_00046">
    <property type="entry name" value="MurC"/>
    <property type="match status" value="1"/>
</dbReference>
<keyword evidence="9 14" id="KW-0133">Cell shape</keyword>
<dbReference type="Gene3D" id="3.40.1190.10">
    <property type="entry name" value="Mur-like, catalytic domain"/>
    <property type="match status" value="1"/>
</dbReference>
<dbReference type="InterPro" id="IPR004101">
    <property type="entry name" value="Mur_ligase_C"/>
</dbReference>
<keyword evidence="19" id="KW-1185">Reference proteome</keyword>
<dbReference type="GO" id="GO:0008763">
    <property type="term" value="F:UDP-N-acetylmuramate-L-alanine ligase activity"/>
    <property type="evidence" value="ECO:0007669"/>
    <property type="project" value="UniProtKB-UniRule"/>
</dbReference>
<sequence>MLKHMNKIHFVGIGGAGMSAIAKILVEKGYSVSGSDLHGSELVEKLKAQGAKIVQGHNKENVIGVDAIVVSTAIANDNPEVVAARENNITIFHRSDIVAMLMNQEKGIAVAGAHGKTTTTSMLGVTLDHAGIQPTIIIGGEVDYLGSNAKLGNGAYLVAEADESDGSFLKLLPHIAVVTNIEDDHMDYYGSMENILKTFKQFICNLSQKDGLAVLCFENENIRNIAPTLDRHYLSYAIDYKADYQAANIHIDGAGTSFDVMHNGVNLGRIALRVPGRHNVLNALAATVVGIQLGLSVEQMAAGFVHFNGAKRRFQTKGRFDGIWIVDDYAHHPTEIRTTLIAAKQTKPNRVICAFQPHRYTRTKLLLNDYGSCFKEADILVLTDIYSAGEAPIAGINGETIKNEVEKQTGKEVIYIPKRRDIAFYLRSIAKSGDLILSMGAGDIYRTGEELVDLLNEK</sequence>
<keyword evidence="12 14" id="KW-0961">Cell wall biogenesis/degradation</keyword>
<dbReference type="EMBL" id="FNZK01000012">
    <property type="protein sequence ID" value="SEJ63840.1"/>
    <property type="molecule type" value="Genomic_DNA"/>
</dbReference>
<comment type="function">
    <text evidence="14">Cell wall formation.</text>
</comment>
<dbReference type="GO" id="GO:0071555">
    <property type="term" value="P:cell wall organization"/>
    <property type="evidence" value="ECO:0007669"/>
    <property type="project" value="UniProtKB-KW"/>
</dbReference>
<dbReference type="SUPFAM" id="SSF53623">
    <property type="entry name" value="MurD-like peptide ligases, catalytic domain"/>
    <property type="match status" value="1"/>
</dbReference>
<dbReference type="SUPFAM" id="SSF53244">
    <property type="entry name" value="MurD-like peptide ligases, peptide-binding domain"/>
    <property type="match status" value="1"/>
</dbReference>
<evidence type="ECO:0000259" key="15">
    <source>
        <dbReference type="Pfam" id="PF01225"/>
    </source>
</evidence>
<dbReference type="PANTHER" id="PTHR43445">
    <property type="entry name" value="UDP-N-ACETYLMURAMATE--L-ALANINE LIGASE-RELATED"/>
    <property type="match status" value="1"/>
</dbReference>
<evidence type="ECO:0000256" key="10">
    <source>
        <dbReference type="ARBA" id="ARBA00022984"/>
    </source>
</evidence>
<feature type="domain" description="Mur ligase N-terminal catalytic" evidence="15">
    <location>
        <begin position="7"/>
        <end position="105"/>
    </location>
</feature>
<evidence type="ECO:0000256" key="5">
    <source>
        <dbReference type="ARBA" id="ARBA00022598"/>
    </source>
</evidence>
<organism evidence="18 19">
    <name type="scientific">Propionispira arboris</name>
    <dbReference type="NCBI Taxonomy" id="84035"/>
    <lineage>
        <taxon>Bacteria</taxon>
        <taxon>Bacillati</taxon>
        <taxon>Bacillota</taxon>
        <taxon>Negativicutes</taxon>
        <taxon>Selenomonadales</taxon>
        <taxon>Selenomonadaceae</taxon>
        <taxon>Propionispira</taxon>
    </lineage>
</organism>
<dbReference type="SUPFAM" id="SSF51984">
    <property type="entry name" value="MurCD N-terminal domain"/>
    <property type="match status" value="1"/>
</dbReference>
<dbReference type="PANTHER" id="PTHR43445:SF3">
    <property type="entry name" value="UDP-N-ACETYLMURAMATE--L-ALANINE LIGASE"/>
    <property type="match status" value="1"/>
</dbReference>
<dbReference type="AlphaFoldDB" id="A0A1H7APP2"/>
<name>A0A1H7APP2_9FIRM</name>
<feature type="domain" description="Mur ligase central" evidence="17">
    <location>
        <begin position="110"/>
        <end position="289"/>
    </location>
</feature>
<keyword evidence="11 14" id="KW-0131">Cell cycle</keyword>
<reference evidence="18 19" key="1">
    <citation type="submission" date="2016-10" db="EMBL/GenBank/DDBJ databases">
        <authorList>
            <person name="de Groot N.N."/>
        </authorList>
    </citation>
    <scope>NUCLEOTIDE SEQUENCE [LARGE SCALE GENOMIC DNA]</scope>
    <source>
        <strain evidence="18 19">DSM 2179</strain>
    </source>
</reference>
<keyword evidence="10 14" id="KW-0573">Peptidoglycan synthesis</keyword>
<feature type="binding site" evidence="14">
    <location>
        <begin position="112"/>
        <end position="118"/>
    </location>
    <ligand>
        <name>ATP</name>
        <dbReference type="ChEBI" id="CHEBI:30616"/>
    </ligand>
</feature>
<feature type="domain" description="Mur ligase C-terminal" evidence="16">
    <location>
        <begin position="312"/>
        <end position="442"/>
    </location>
</feature>
<gene>
    <name evidence="14" type="primary">murC</name>
    <name evidence="18" type="ORF">SAMN05660742_11291</name>
</gene>
<dbReference type="GO" id="GO:0005737">
    <property type="term" value="C:cytoplasm"/>
    <property type="evidence" value="ECO:0007669"/>
    <property type="project" value="UniProtKB-SubCell"/>
</dbReference>
<comment type="subcellular location">
    <subcellularLocation>
        <location evidence="1 14">Cytoplasm</location>
    </subcellularLocation>
</comment>
<protein>
    <recommendedName>
        <fullName evidence="3 14">UDP-N-acetylmuramate--L-alanine ligase</fullName>
        <ecNumber evidence="3 14">6.3.2.8</ecNumber>
    </recommendedName>
    <alternativeName>
        <fullName evidence="14">UDP-N-acetylmuramoyl-L-alanine synthetase</fullName>
    </alternativeName>
</protein>
<evidence type="ECO:0000256" key="4">
    <source>
        <dbReference type="ARBA" id="ARBA00022490"/>
    </source>
</evidence>
<evidence type="ECO:0000256" key="9">
    <source>
        <dbReference type="ARBA" id="ARBA00022960"/>
    </source>
</evidence>
<evidence type="ECO:0000259" key="16">
    <source>
        <dbReference type="Pfam" id="PF02875"/>
    </source>
</evidence>
<evidence type="ECO:0000256" key="6">
    <source>
        <dbReference type="ARBA" id="ARBA00022618"/>
    </source>
</evidence>
<keyword evidence="7 14" id="KW-0547">Nucleotide-binding</keyword>
<dbReference type="InterPro" id="IPR036615">
    <property type="entry name" value="Mur_ligase_C_dom_sf"/>
</dbReference>
<evidence type="ECO:0000256" key="7">
    <source>
        <dbReference type="ARBA" id="ARBA00022741"/>
    </source>
</evidence>
<evidence type="ECO:0000256" key="1">
    <source>
        <dbReference type="ARBA" id="ARBA00004496"/>
    </source>
</evidence>
<dbReference type="STRING" id="84035.SAMN05660742_11291"/>
<proteinExistence type="inferred from homology"/>
<accession>A0A1H7APP2</accession>
<evidence type="ECO:0000259" key="17">
    <source>
        <dbReference type="Pfam" id="PF08245"/>
    </source>
</evidence>
<dbReference type="GO" id="GO:0008360">
    <property type="term" value="P:regulation of cell shape"/>
    <property type="evidence" value="ECO:0007669"/>
    <property type="project" value="UniProtKB-KW"/>
</dbReference>
<dbReference type="InterPro" id="IPR000713">
    <property type="entry name" value="Mur_ligase_N"/>
</dbReference>
<keyword evidence="4 14" id="KW-0963">Cytoplasm</keyword>
<dbReference type="Gene3D" id="3.40.50.720">
    <property type="entry name" value="NAD(P)-binding Rossmann-like Domain"/>
    <property type="match status" value="1"/>
</dbReference>
<keyword evidence="6 14" id="KW-0132">Cell division</keyword>
<evidence type="ECO:0000256" key="8">
    <source>
        <dbReference type="ARBA" id="ARBA00022840"/>
    </source>
</evidence>
<evidence type="ECO:0000313" key="18">
    <source>
        <dbReference type="EMBL" id="SEJ63840.1"/>
    </source>
</evidence>
<evidence type="ECO:0000256" key="14">
    <source>
        <dbReference type="HAMAP-Rule" id="MF_00046"/>
    </source>
</evidence>
<comment type="catalytic activity">
    <reaction evidence="13 14">
        <text>UDP-N-acetyl-alpha-D-muramate + L-alanine + ATP = UDP-N-acetyl-alpha-D-muramoyl-L-alanine + ADP + phosphate + H(+)</text>
        <dbReference type="Rhea" id="RHEA:23372"/>
        <dbReference type="ChEBI" id="CHEBI:15378"/>
        <dbReference type="ChEBI" id="CHEBI:30616"/>
        <dbReference type="ChEBI" id="CHEBI:43474"/>
        <dbReference type="ChEBI" id="CHEBI:57972"/>
        <dbReference type="ChEBI" id="CHEBI:70757"/>
        <dbReference type="ChEBI" id="CHEBI:83898"/>
        <dbReference type="ChEBI" id="CHEBI:456216"/>
        <dbReference type="EC" id="6.3.2.8"/>
    </reaction>
</comment>
<dbReference type="Pfam" id="PF02875">
    <property type="entry name" value="Mur_ligase_C"/>
    <property type="match status" value="1"/>
</dbReference>
<dbReference type="Pfam" id="PF01225">
    <property type="entry name" value="Mur_ligase"/>
    <property type="match status" value="1"/>
</dbReference>
<evidence type="ECO:0000256" key="11">
    <source>
        <dbReference type="ARBA" id="ARBA00023306"/>
    </source>
</evidence>
<dbReference type="GO" id="GO:0005524">
    <property type="term" value="F:ATP binding"/>
    <property type="evidence" value="ECO:0007669"/>
    <property type="project" value="UniProtKB-UniRule"/>
</dbReference>
<dbReference type="InterPro" id="IPR005758">
    <property type="entry name" value="UDP-N-AcMur_Ala_ligase_MurC"/>
</dbReference>
<keyword evidence="5 14" id="KW-0436">Ligase</keyword>
<evidence type="ECO:0000256" key="12">
    <source>
        <dbReference type="ARBA" id="ARBA00023316"/>
    </source>
</evidence>
<evidence type="ECO:0000256" key="3">
    <source>
        <dbReference type="ARBA" id="ARBA00012211"/>
    </source>
</evidence>
<dbReference type="InterPro" id="IPR013221">
    <property type="entry name" value="Mur_ligase_cen"/>
</dbReference>
<comment type="pathway">
    <text evidence="2 14">Cell wall biogenesis; peptidoglycan biosynthesis.</text>
</comment>
<dbReference type="RefSeq" id="WP_091832259.1">
    <property type="nucleotide sequence ID" value="NZ_FNZK01000012.1"/>
</dbReference>
<comment type="similarity">
    <text evidence="14">Belongs to the MurCDEF family.</text>
</comment>
<dbReference type="InterPro" id="IPR050061">
    <property type="entry name" value="MurCDEF_pg_biosynth"/>
</dbReference>
<evidence type="ECO:0000313" key="19">
    <source>
        <dbReference type="Proteomes" id="UP000199662"/>
    </source>
</evidence>
<evidence type="ECO:0000256" key="13">
    <source>
        <dbReference type="ARBA" id="ARBA00047833"/>
    </source>
</evidence>
<dbReference type="GO" id="GO:0009252">
    <property type="term" value="P:peptidoglycan biosynthetic process"/>
    <property type="evidence" value="ECO:0007669"/>
    <property type="project" value="UniProtKB-UniRule"/>
</dbReference>
<dbReference type="Pfam" id="PF08245">
    <property type="entry name" value="Mur_ligase_M"/>
    <property type="match status" value="1"/>
</dbReference>
<dbReference type="UniPathway" id="UPA00219"/>
<dbReference type="GO" id="GO:0051301">
    <property type="term" value="P:cell division"/>
    <property type="evidence" value="ECO:0007669"/>
    <property type="project" value="UniProtKB-KW"/>
</dbReference>
<dbReference type="Gene3D" id="3.90.190.20">
    <property type="entry name" value="Mur ligase, C-terminal domain"/>
    <property type="match status" value="1"/>
</dbReference>
<keyword evidence="8 14" id="KW-0067">ATP-binding</keyword>
<dbReference type="NCBIfam" id="TIGR01082">
    <property type="entry name" value="murC"/>
    <property type="match status" value="1"/>
</dbReference>
<dbReference type="InterPro" id="IPR036565">
    <property type="entry name" value="Mur-like_cat_sf"/>
</dbReference>
<dbReference type="Proteomes" id="UP000199662">
    <property type="component" value="Unassembled WGS sequence"/>
</dbReference>
<evidence type="ECO:0000256" key="2">
    <source>
        <dbReference type="ARBA" id="ARBA00004752"/>
    </source>
</evidence>